<evidence type="ECO:0000256" key="6">
    <source>
        <dbReference type="ARBA" id="ARBA00022989"/>
    </source>
</evidence>
<dbReference type="PANTHER" id="PTHR30462:SF1">
    <property type="entry name" value="INTERMEMBRANE TRANSPORT PROTEIN YEBS"/>
    <property type="match status" value="1"/>
</dbReference>
<dbReference type="InterPro" id="IPR036280">
    <property type="entry name" value="Multihaem_cyt_sf"/>
</dbReference>
<feature type="transmembrane region" description="Helical" evidence="8">
    <location>
        <begin position="266"/>
        <end position="291"/>
    </location>
</feature>
<gene>
    <name evidence="9" type="ORF">EGT71_13190</name>
</gene>
<comment type="similarity">
    <text evidence="2">Belongs to the PqiA family.</text>
</comment>
<evidence type="ECO:0000256" key="4">
    <source>
        <dbReference type="ARBA" id="ARBA00022519"/>
    </source>
</evidence>
<dbReference type="Proteomes" id="UP000275331">
    <property type="component" value="Unassembled WGS sequence"/>
</dbReference>
<name>A0A3R9GQC6_9ENTR</name>
<comment type="subcellular location">
    <subcellularLocation>
        <location evidence="1">Cell inner membrane</location>
        <topology evidence="1">Multi-pass membrane protein</topology>
    </subcellularLocation>
</comment>
<dbReference type="Pfam" id="PF04403">
    <property type="entry name" value="PqiA"/>
    <property type="match status" value="2"/>
</dbReference>
<dbReference type="RefSeq" id="WP_125291935.1">
    <property type="nucleotide sequence ID" value="NZ_DAMBXK010000005.1"/>
</dbReference>
<evidence type="ECO:0000313" key="9">
    <source>
        <dbReference type="EMBL" id="RSE25306.1"/>
    </source>
</evidence>
<evidence type="ECO:0000256" key="1">
    <source>
        <dbReference type="ARBA" id="ARBA00004429"/>
    </source>
</evidence>
<dbReference type="InterPro" id="IPR005219">
    <property type="entry name" value="PqiA-like_proteobact"/>
</dbReference>
<keyword evidence="5 8" id="KW-0812">Transmembrane</keyword>
<feature type="transmembrane region" description="Helical" evidence="8">
    <location>
        <begin position="191"/>
        <end position="210"/>
    </location>
</feature>
<feature type="transmembrane region" description="Helical" evidence="8">
    <location>
        <begin position="311"/>
        <end position="339"/>
    </location>
</feature>
<reference evidence="9 10" key="1">
    <citation type="submission" date="2018-10" db="EMBL/GenBank/DDBJ databases">
        <title>Transmission dynamics of multidrug resistant bacteria on intensive care unit surfaces.</title>
        <authorList>
            <person name="D'Souza A.W."/>
            <person name="Potter R.F."/>
            <person name="Wallace M."/>
            <person name="Shupe A."/>
            <person name="Patel S."/>
            <person name="Sun S."/>
            <person name="Gul D."/>
            <person name="Kwon J.H."/>
            <person name="Andleeb S."/>
            <person name="Burnham C.-A.D."/>
            <person name="Dantas G."/>
        </authorList>
    </citation>
    <scope>NUCLEOTIDE SEQUENCE [LARGE SCALE GENOMIC DNA]</scope>
    <source>
        <strain evidence="9 10">AS_373</strain>
    </source>
</reference>
<keyword evidence="4" id="KW-0997">Cell inner membrane</keyword>
<evidence type="ECO:0000256" key="5">
    <source>
        <dbReference type="ARBA" id="ARBA00022692"/>
    </source>
</evidence>
<protein>
    <submittedName>
        <fullName evidence="9">Paraquat-inducible protein A</fullName>
    </submittedName>
</protein>
<keyword evidence="3" id="KW-1003">Cell membrane</keyword>
<evidence type="ECO:0000256" key="7">
    <source>
        <dbReference type="ARBA" id="ARBA00023136"/>
    </source>
</evidence>
<feature type="transmembrane region" description="Helical" evidence="8">
    <location>
        <begin position="351"/>
        <end position="377"/>
    </location>
</feature>
<sequence length="427" mass="47693">MALKPKTALNNTKLTIHAMGEPLPQAHYQRCPQCDTLFMLPVVKSTQSAYCPRCDAKLRDGRDWSLTRLGAMAITMIVLMPFAYSEPLLRIILLGTRIDASLLQGIWQMASQGDPITAAMVFFCTVGAPGTLVAAIAYLWFGNILGMNLRPVLLMLERLKEWVMLDIYLVGIGVASIKVSDYAYMQPGIGLVAFFLLMLLSILTIIHLNVEQLWERFYPTRPPRTPKATLRVCLGCHFTGEADERGRCQRCHIPLRERRRHSLQKTWAALIAAMVFLLPANLLPISIIYVNGGRQEDTILSGIASLASSNIAVAAIVFIASIAVPFVKVLVMLTLLISIHFKCEQGLRTRILLLRFVTWIGRWSMLDLFVIALTMSLVNRDQLLAFTMGPAAFYFGAAVILTILAVEWLDSRLLWDAHESGNARFDD</sequence>
<feature type="transmembrane region" description="Helical" evidence="8">
    <location>
        <begin position="116"/>
        <end position="141"/>
    </location>
</feature>
<dbReference type="InterPro" id="IPR007498">
    <property type="entry name" value="PqiA-like"/>
</dbReference>
<dbReference type="PANTHER" id="PTHR30462">
    <property type="entry name" value="INTERMEMBRANE TRANSPORT PROTEIN PQIB-RELATED"/>
    <property type="match status" value="1"/>
</dbReference>
<evidence type="ECO:0000313" key="10">
    <source>
        <dbReference type="Proteomes" id="UP000275331"/>
    </source>
</evidence>
<dbReference type="SUPFAM" id="SSF48695">
    <property type="entry name" value="Multiheme cytochromes"/>
    <property type="match status" value="1"/>
</dbReference>
<feature type="transmembrane region" description="Helical" evidence="8">
    <location>
        <begin position="66"/>
        <end position="84"/>
    </location>
</feature>
<keyword evidence="7 8" id="KW-0472">Membrane</keyword>
<feature type="transmembrane region" description="Helical" evidence="8">
    <location>
        <begin position="383"/>
        <end position="406"/>
    </location>
</feature>
<keyword evidence="6 8" id="KW-1133">Transmembrane helix</keyword>
<dbReference type="GO" id="GO:0005886">
    <property type="term" value="C:plasma membrane"/>
    <property type="evidence" value="ECO:0007669"/>
    <property type="project" value="UniProtKB-SubCell"/>
</dbReference>
<evidence type="ECO:0000256" key="3">
    <source>
        <dbReference type="ARBA" id="ARBA00022475"/>
    </source>
</evidence>
<evidence type="ECO:0000256" key="2">
    <source>
        <dbReference type="ARBA" id="ARBA00007555"/>
    </source>
</evidence>
<dbReference type="InterPro" id="IPR051800">
    <property type="entry name" value="PqiA-PqiB_transport"/>
</dbReference>
<organism evidence="9 10">
    <name type="scientific">Atlantibacter subterraneus</name>
    <dbReference type="NCBI Taxonomy" id="255519"/>
    <lineage>
        <taxon>Bacteria</taxon>
        <taxon>Pseudomonadati</taxon>
        <taxon>Pseudomonadota</taxon>
        <taxon>Gammaproteobacteria</taxon>
        <taxon>Enterobacterales</taxon>
        <taxon>Enterobacteriaceae</taxon>
        <taxon>Atlantibacter</taxon>
    </lineage>
</organism>
<dbReference type="EMBL" id="RHXB01000008">
    <property type="protein sequence ID" value="RSE25306.1"/>
    <property type="molecule type" value="Genomic_DNA"/>
</dbReference>
<feature type="transmembrane region" description="Helical" evidence="8">
    <location>
        <begin position="162"/>
        <end position="179"/>
    </location>
</feature>
<proteinExistence type="inferred from homology"/>
<dbReference type="OrthoDB" id="9800207at2"/>
<evidence type="ECO:0000256" key="8">
    <source>
        <dbReference type="SAM" id="Phobius"/>
    </source>
</evidence>
<dbReference type="GO" id="GO:0009061">
    <property type="term" value="P:anaerobic respiration"/>
    <property type="evidence" value="ECO:0007669"/>
    <property type="project" value="UniProtKB-ARBA"/>
</dbReference>
<comment type="caution">
    <text evidence="9">The sequence shown here is derived from an EMBL/GenBank/DDBJ whole genome shotgun (WGS) entry which is preliminary data.</text>
</comment>
<accession>A0A3R9GQC6</accession>
<dbReference type="AlphaFoldDB" id="A0A3R9GQC6"/>
<dbReference type="NCBIfam" id="TIGR00155">
    <property type="entry name" value="pqiA_fam"/>
    <property type="match status" value="1"/>
</dbReference>